<accession>A0ABD3LAS8</accession>
<evidence type="ECO:0000313" key="1">
    <source>
        <dbReference type="EMBL" id="KAL3748915.1"/>
    </source>
</evidence>
<gene>
    <name evidence="1" type="ORF">ACJRO7_010062</name>
</gene>
<dbReference type="PANTHER" id="PTHR35295">
    <property type="entry name" value="DNA LIGASE-LIKE PROTEIN"/>
    <property type="match status" value="1"/>
</dbReference>
<proteinExistence type="predicted"/>
<organism evidence="1 2">
    <name type="scientific">Eucalyptus globulus</name>
    <name type="common">Tasmanian blue gum</name>
    <dbReference type="NCBI Taxonomy" id="34317"/>
    <lineage>
        <taxon>Eukaryota</taxon>
        <taxon>Viridiplantae</taxon>
        <taxon>Streptophyta</taxon>
        <taxon>Embryophyta</taxon>
        <taxon>Tracheophyta</taxon>
        <taxon>Spermatophyta</taxon>
        <taxon>Magnoliopsida</taxon>
        <taxon>eudicotyledons</taxon>
        <taxon>Gunneridae</taxon>
        <taxon>Pentapetalae</taxon>
        <taxon>rosids</taxon>
        <taxon>malvids</taxon>
        <taxon>Myrtales</taxon>
        <taxon>Myrtaceae</taxon>
        <taxon>Myrtoideae</taxon>
        <taxon>Eucalypteae</taxon>
        <taxon>Eucalyptus</taxon>
    </lineage>
</organism>
<sequence>MEREASEVGSDDISDEPIEALMSRLKSMVEQNGKFYKKNVECIWSLMSQIKSMYDELKSEHEKNSQSLVELLQQSFGECENSVGNASVKFHELNEKFCEDKASHQQAPLQALDDIFSKFEEEKERLFMQYEQIRKKEKSMISAIADKVAKLDKSLKIQKEIEEEFKVLVQTLCLSLWTPQVPTIRESLI</sequence>
<evidence type="ECO:0000313" key="2">
    <source>
        <dbReference type="Proteomes" id="UP001634007"/>
    </source>
</evidence>
<keyword evidence="2" id="KW-1185">Reference proteome</keyword>
<comment type="caution">
    <text evidence="1">The sequence shown here is derived from an EMBL/GenBank/DDBJ whole genome shotgun (WGS) entry which is preliminary data.</text>
</comment>
<protein>
    <submittedName>
        <fullName evidence="1">Uncharacterized protein</fullName>
    </submittedName>
</protein>
<dbReference type="PANTHER" id="PTHR35295:SF1">
    <property type="entry name" value="DNA LIGASE-LIKE PROTEIN"/>
    <property type="match status" value="1"/>
</dbReference>
<dbReference type="Proteomes" id="UP001634007">
    <property type="component" value="Unassembled WGS sequence"/>
</dbReference>
<dbReference type="AlphaFoldDB" id="A0ABD3LAS8"/>
<name>A0ABD3LAS8_EUCGL</name>
<dbReference type="EMBL" id="JBJKBG010000002">
    <property type="protein sequence ID" value="KAL3748915.1"/>
    <property type="molecule type" value="Genomic_DNA"/>
</dbReference>
<reference evidence="1 2" key="1">
    <citation type="submission" date="2024-11" db="EMBL/GenBank/DDBJ databases">
        <title>Chromosome-level genome assembly of Eucalyptus globulus Labill. provides insights into its genome evolution.</title>
        <authorList>
            <person name="Li X."/>
        </authorList>
    </citation>
    <scope>NUCLEOTIDE SEQUENCE [LARGE SCALE GENOMIC DNA]</scope>
    <source>
        <strain evidence="1">CL2024</strain>
        <tissue evidence="1">Fresh tender leaves</tissue>
    </source>
</reference>